<gene>
    <name evidence="1" type="ORF">ECXG_04230</name>
</gene>
<proteinExistence type="predicted"/>
<accession>A0A1X3IT43</accession>
<dbReference type="Proteomes" id="UP000193942">
    <property type="component" value="Unassembled WGS sequence"/>
</dbReference>
<evidence type="ECO:0000313" key="1">
    <source>
        <dbReference type="EMBL" id="OSK88031.1"/>
    </source>
</evidence>
<dbReference type="EMBL" id="ADIZ01000046">
    <property type="protein sequence ID" value="OSK88031.1"/>
    <property type="molecule type" value="Genomic_DNA"/>
</dbReference>
<protein>
    <submittedName>
        <fullName evidence="1">Uncharacterized protein</fullName>
    </submittedName>
</protein>
<reference evidence="1 2" key="1">
    <citation type="submission" date="2010-04" db="EMBL/GenBank/DDBJ databases">
        <title>The Genome Sequence of Escherichia coli TA447.</title>
        <authorList>
            <consortium name="The Broad Institute Genome Sequencing Platform"/>
            <consortium name="The Broad Institute Genome Sequencing Center for Infectious Disease"/>
            <person name="Feldgarden M."/>
            <person name="Gordon D.M."/>
            <person name="Johnson J.R."/>
            <person name="Johnston B.D."/>
            <person name="Young S."/>
            <person name="Zeng Q."/>
            <person name="Koehrsen M."/>
            <person name="Alvarado L."/>
            <person name="Berlin A.M."/>
            <person name="Borenstein D."/>
            <person name="Chapman S.B."/>
            <person name="Chen Z."/>
            <person name="Engels R."/>
            <person name="Freedman E."/>
            <person name="Gellesch M."/>
            <person name="Goldberg J."/>
            <person name="Griggs A."/>
            <person name="Gujja S."/>
            <person name="Heilman E.R."/>
            <person name="Heiman D.I."/>
            <person name="Hepburn T.A."/>
            <person name="Howarth C."/>
            <person name="Jen D."/>
            <person name="Larson L."/>
            <person name="Mehta T."/>
            <person name="Park D."/>
            <person name="Pearson M."/>
            <person name="Richards J."/>
            <person name="Roberts A."/>
            <person name="Saif S."/>
            <person name="Shea T.D."/>
            <person name="Shenoy N."/>
            <person name="Sisk P."/>
            <person name="Stolte C."/>
            <person name="Sykes S.N."/>
            <person name="Walk T."/>
            <person name="White J."/>
            <person name="Yandava C."/>
            <person name="Haas B."/>
            <person name="Henn M.R."/>
            <person name="Nusbaum C."/>
            <person name="Birren B."/>
        </authorList>
    </citation>
    <scope>NUCLEOTIDE SEQUENCE [LARGE SCALE GENOMIC DNA]</scope>
    <source>
        <strain evidence="1 2">TA447</strain>
    </source>
</reference>
<dbReference type="RefSeq" id="WP_085453322.1">
    <property type="nucleotide sequence ID" value="NZ_ADIZ01000046.1"/>
</dbReference>
<evidence type="ECO:0000313" key="2">
    <source>
        <dbReference type="Proteomes" id="UP000193942"/>
    </source>
</evidence>
<organism evidence="1 2">
    <name type="scientific">Escherichia coli TA447</name>
    <dbReference type="NCBI Taxonomy" id="656447"/>
    <lineage>
        <taxon>Bacteria</taxon>
        <taxon>Pseudomonadati</taxon>
        <taxon>Pseudomonadota</taxon>
        <taxon>Gammaproteobacteria</taxon>
        <taxon>Enterobacterales</taxon>
        <taxon>Enterobacteriaceae</taxon>
        <taxon>Escherichia</taxon>
    </lineage>
</organism>
<dbReference type="AlphaFoldDB" id="A0A1X3IT43"/>
<name>A0A1X3IT43_ECOLX</name>
<sequence length="242" mass="27757">MAKHNSIDLNPGSQDLSSSFYLYHRQYGGTWYIKNSAGQFLDCSDDFLSFCGVEDLLSLRDRFLSGSIPISCFGKRLKRYEDDTRGKFKEFLLFSVMDVNGVAKPFLITLKPFGNYVYVKIDGLFFMGLEKKVIHAVYPISDNYFDSKLNISRFIGVNPFCGLLEHEQIVAWLMSVGASKREMARSLSKSERYIVNTMNSIYTSLVVGGYDNYMALSEHFQWSKYIPNCLLRRGHLIEICLI</sequence>
<comment type="caution">
    <text evidence="1">The sequence shown here is derived from an EMBL/GenBank/DDBJ whole genome shotgun (WGS) entry which is preliminary data.</text>
</comment>